<dbReference type="Gene3D" id="3.60.21.10">
    <property type="match status" value="1"/>
</dbReference>
<gene>
    <name evidence="4" type="ORF">SAMN02745189_02111</name>
</gene>
<proteinExistence type="predicted"/>
<dbReference type="InterPro" id="IPR029052">
    <property type="entry name" value="Metallo-depent_PP-like"/>
</dbReference>
<protein>
    <recommendedName>
        <fullName evidence="3">Calcineurin-like phosphoesterase domain-containing protein</fullName>
    </recommendedName>
</protein>
<evidence type="ECO:0000313" key="5">
    <source>
        <dbReference type="Proteomes" id="UP000184206"/>
    </source>
</evidence>
<sequence>MKKYAFLLGFLIAVSRFLYKEDKEIQVTERELFSEKLPEAFDGHRIIHVSDYHNAWFGWRARHLLDEISRADGDVIMMTGDVIDRRTPNLRRSKAFIKQLVKIGPVYYVTGNHEAHYKKWKKLKKYIDRSDMADMSDTSVQLTRNGQSINIIGMPDPWFLGNETYMDVNFRFENLLKHRVDGTSDDFTVLLSHRPELINIYAKYDLDVVLSGHAHGGQIRLPFVGGLYSPHQGVLPRYSEDMHKMYGTTVSVSRGLGNSRFPFRVFNHPEVVVLTLRRK</sequence>
<dbReference type="GO" id="GO:0046872">
    <property type="term" value="F:metal ion binding"/>
    <property type="evidence" value="ECO:0007669"/>
    <property type="project" value="UniProtKB-KW"/>
</dbReference>
<dbReference type="GO" id="GO:0008758">
    <property type="term" value="F:UDP-2,3-diacylglucosamine hydrolase activity"/>
    <property type="evidence" value="ECO:0007669"/>
    <property type="project" value="TreeGrafter"/>
</dbReference>
<dbReference type="GO" id="GO:0009245">
    <property type="term" value="P:lipid A biosynthetic process"/>
    <property type="evidence" value="ECO:0007669"/>
    <property type="project" value="TreeGrafter"/>
</dbReference>
<keyword evidence="5" id="KW-1185">Reference proteome</keyword>
<dbReference type="GO" id="GO:0016020">
    <property type="term" value="C:membrane"/>
    <property type="evidence" value="ECO:0007669"/>
    <property type="project" value="GOC"/>
</dbReference>
<dbReference type="RefSeq" id="WP_072710535.1">
    <property type="nucleotide sequence ID" value="NZ_FRCF01000010.1"/>
</dbReference>
<dbReference type="Proteomes" id="UP000184206">
    <property type="component" value="Unassembled WGS sequence"/>
</dbReference>
<keyword evidence="1" id="KW-0479">Metal-binding</keyword>
<dbReference type="PANTHER" id="PTHR31302">
    <property type="entry name" value="TRANSMEMBRANE PROTEIN WITH METALLOPHOSPHOESTERASE DOMAIN-RELATED"/>
    <property type="match status" value="1"/>
</dbReference>
<feature type="domain" description="Calcineurin-like phosphoesterase" evidence="3">
    <location>
        <begin position="45"/>
        <end position="216"/>
    </location>
</feature>
<name>A0A1M7IIS6_9BACL</name>
<evidence type="ECO:0000256" key="2">
    <source>
        <dbReference type="ARBA" id="ARBA00022801"/>
    </source>
</evidence>
<evidence type="ECO:0000313" key="4">
    <source>
        <dbReference type="EMBL" id="SHM40726.1"/>
    </source>
</evidence>
<dbReference type="InterPro" id="IPR004843">
    <property type="entry name" value="Calcineurin-like_PHP"/>
</dbReference>
<keyword evidence="2" id="KW-0378">Hydrolase</keyword>
<evidence type="ECO:0000256" key="1">
    <source>
        <dbReference type="ARBA" id="ARBA00022723"/>
    </source>
</evidence>
<dbReference type="SUPFAM" id="SSF56300">
    <property type="entry name" value="Metallo-dependent phosphatases"/>
    <property type="match status" value="1"/>
</dbReference>
<dbReference type="OrthoDB" id="9780884at2"/>
<dbReference type="EMBL" id="FRCF01000010">
    <property type="protein sequence ID" value="SHM40726.1"/>
    <property type="molecule type" value="Genomic_DNA"/>
</dbReference>
<dbReference type="STRING" id="1123231.SAMN02745189_02111"/>
<dbReference type="PANTHER" id="PTHR31302:SF31">
    <property type="entry name" value="PHOSPHODIESTERASE YAEI"/>
    <property type="match status" value="1"/>
</dbReference>
<organism evidence="4 5">
    <name type="scientific">Lacicoccus alkaliphilus DSM 16010</name>
    <dbReference type="NCBI Taxonomy" id="1123231"/>
    <lineage>
        <taxon>Bacteria</taxon>
        <taxon>Bacillati</taxon>
        <taxon>Bacillota</taxon>
        <taxon>Bacilli</taxon>
        <taxon>Bacillales</taxon>
        <taxon>Salinicoccaceae</taxon>
        <taxon>Lacicoccus</taxon>
    </lineage>
</organism>
<accession>A0A1M7IIS6</accession>
<dbReference type="Pfam" id="PF00149">
    <property type="entry name" value="Metallophos"/>
    <property type="match status" value="1"/>
</dbReference>
<reference evidence="4 5" key="1">
    <citation type="submission" date="2016-11" db="EMBL/GenBank/DDBJ databases">
        <authorList>
            <person name="Jaros S."/>
            <person name="Januszkiewicz K."/>
            <person name="Wedrychowicz H."/>
        </authorList>
    </citation>
    <scope>NUCLEOTIDE SEQUENCE [LARGE SCALE GENOMIC DNA]</scope>
    <source>
        <strain evidence="4 5">DSM 16010</strain>
    </source>
</reference>
<dbReference type="InterPro" id="IPR051158">
    <property type="entry name" value="Metallophosphoesterase_sf"/>
</dbReference>
<dbReference type="AlphaFoldDB" id="A0A1M7IIS6"/>
<evidence type="ECO:0000259" key="3">
    <source>
        <dbReference type="Pfam" id="PF00149"/>
    </source>
</evidence>